<dbReference type="GO" id="GO:0004371">
    <property type="term" value="F:glycerone kinase activity"/>
    <property type="evidence" value="ECO:0007669"/>
    <property type="project" value="InterPro"/>
</dbReference>
<dbReference type="Pfam" id="PF02734">
    <property type="entry name" value="Dak2"/>
    <property type="match status" value="1"/>
</dbReference>
<evidence type="ECO:0000256" key="6">
    <source>
        <dbReference type="ARBA" id="ARBA00022798"/>
    </source>
</evidence>
<keyword evidence="11" id="KW-1185">Reference proteome</keyword>
<dbReference type="InterPro" id="IPR012737">
    <property type="entry name" value="DhaK_L_YcgS"/>
</dbReference>
<comment type="catalytic activity">
    <reaction evidence="1">
        <text>dihydroxyacetone + phosphoenolpyruvate = dihydroxyacetone phosphate + pyruvate</text>
        <dbReference type="Rhea" id="RHEA:18381"/>
        <dbReference type="ChEBI" id="CHEBI:15361"/>
        <dbReference type="ChEBI" id="CHEBI:16016"/>
        <dbReference type="ChEBI" id="CHEBI:57642"/>
        <dbReference type="ChEBI" id="CHEBI:58702"/>
        <dbReference type="EC" id="2.7.1.121"/>
    </reaction>
</comment>
<keyword evidence="5 10" id="KW-0418">Kinase</keyword>
<evidence type="ECO:0000256" key="5">
    <source>
        <dbReference type="ARBA" id="ARBA00022777"/>
    </source>
</evidence>
<dbReference type="FunFam" id="1.25.40.340:FF:000002">
    <property type="entry name" value="Dihydroxyacetone kinase, L subunit"/>
    <property type="match status" value="1"/>
</dbReference>
<feature type="domain" description="DhaL" evidence="9">
    <location>
        <begin position="5"/>
        <end position="190"/>
    </location>
</feature>
<dbReference type="GO" id="GO:0047324">
    <property type="term" value="F:phosphoenolpyruvate-glycerone phosphotransferase activity"/>
    <property type="evidence" value="ECO:0007669"/>
    <property type="project" value="UniProtKB-EC"/>
</dbReference>
<organism evidence="10 11">
    <name type="scientific">Heyndrickxia ginsengihumi</name>
    <dbReference type="NCBI Taxonomy" id="363870"/>
    <lineage>
        <taxon>Bacteria</taxon>
        <taxon>Bacillati</taxon>
        <taxon>Bacillota</taxon>
        <taxon>Bacilli</taxon>
        <taxon>Bacillales</taxon>
        <taxon>Bacillaceae</taxon>
        <taxon>Heyndrickxia</taxon>
    </lineage>
</organism>
<comment type="subunit">
    <text evidence="7">Homodimer. The dihydroxyacetone kinase complex is composed of a homodimer of DhaM, a homodimer of DhaK and the subunit DhaL.</text>
</comment>
<dbReference type="GO" id="GO:0005829">
    <property type="term" value="C:cytosol"/>
    <property type="evidence" value="ECO:0007669"/>
    <property type="project" value="TreeGrafter"/>
</dbReference>
<dbReference type="RefSeq" id="WP_025730040.1">
    <property type="nucleotide sequence ID" value="NZ_JAAIWK010000006.1"/>
</dbReference>
<dbReference type="InterPro" id="IPR036117">
    <property type="entry name" value="DhaL_dom_sf"/>
</dbReference>
<keyword evidence="6" id="KW-0319">Glycerol metabolism</keyword>
<accession>A0A6M0P474</accession>
<dbReference type="PANTHER" id="PTHR28629:SF4">
    <property type="entry name" value="TRIOKINASE_FMN CYCLASE"/>
    <property type="match status" value="1"/>
</dbReference>
<evidence type="ECO:0000256" key="1">
    <source>
        <dbReference type="ARBA" id="ARBA00001113"/>
    </source>
</evidence>
<dbReference type="InterPro" id="IPR050861">
    <property type="entry name" value="Dihydroxyacetone_Kinase"/>
</dbReference>
<evidence type="ECO:0000259" key="9">
    <source>
        <dbReference type="PROSITE" id="PS51480"/>
    </source>
</evidence>
<name>A0A6M0P474_9BACI</name>
<dbReference type="SMART" id="SM01120">
    <property type="entry name" value="Dak2"/>
    <property type="match status" value="1"/>
</dbReference>
<sequence length="194" mass="20905">MLTVEKTVVWLEVFAKKVQENKAYLSELDSAIGDGDHGSNMGRGVKAMEEKLKEGGYSTIQDVFKLSSMTLLSKVGGASGPLYGSAFIAMAKQAGNDEQDLLSILKAGLEGIKKRGKAVRGEKTMIDVWEPVIEALERGTLTKKTIEEAVKQTKDMKATKGRASYLGERSIGHIDPGAASSGYFFDALLEGEIV</sequence>
<protein>
    <recommendedName>
        <fullName evidence="3">phosphoenolpyruvate--glycerone phosphotransferase</fullName>
        <ecNumber evidence="3">2.7.1.121</ecNumber>
    </recommendedName>
</protein>
<dbReference type="NCBIfam" id="TIGR02365">
    <property type="entry name" value="dha_L_ycgS"/>
    <property type="match status" value="1"/>
</dbReference>
<reference evidence="10 11" key="1">
    <citation type="submission" date="2020-03" db="EMBL/GenBank/DDBJ databases">
        <title>Bacillus aquiflavi sp. nov., isolated from yellow water of strong flavor Chinese baijiu in Yibin region of China.</title>
        <authorList>
            <person name="Xie J."/>
        </authorList>
    </citation>
    <scope>NUCLEOTIDE SEQUENCE [LARGE SCALE GENOMIC DNA]</scope>
    <source>
        <strain evidence="10 11">Gsoil 114</strain>
    </source>
</reference>
<dbReference type="EC" id="2.7.1.121" evidence="3"/>
<evidence type="ECO:0000313" key="11">
    <source>
        <dbReference type="Proteomes" id="UP000476934"/>
    </source>
</evidence>
<keyword evidence="4" id="KW-0808">Transferase</keyword>
<dbReference type="InterPro" id="IPR004007">
    <property type="entry name" value="DhaL_dom"/>
</dbReference>
<dbReference type="Proteomes" id="UP000476934">
    <property type="component" value="Unassembled WGS sequence"/>
</dbReference>
<evidence type="ECO:0000256" key="8">
    <source>
        <dbReference type="ARBA" id="ARBA00055771"/>
    </source>
</evidence>
<dbReference type="EMBL" id="JAAIWK010000006">
    <property type="protein sequence ID" value="NEY19502.1"/>
    <property type="molecule type" value="Genomic_DNA"/>
</dbReference>
<evidence type="ECO:0000256" key="7">
    <source>
        <dbReference type="ARBA" id="ARBA00046577"/>
    </source>
</evidence>
<comment type="pathway">
    <text evidence="2">Polyol metabolism; glycerol degradation.</text>
</comment>
<evidence type="ECO:0000256" key="4">
    <source>
        <dbReference type="ARBA" id="ARBA00022679"/>
    </source>
</evidence>
<comment type="function">
    <text evidence="8">ADP-binding subunit of the dihydroxyacetone kinase, which is responsible for the phosphoenolpyruvate (PEP)-dependent phosphorylation of dihydroxyacetone. DhaL-ADP is converted to DhaL-ATP via a phosphoryl group transfer from DhaM and transmits it to dihydroxyacetone binds to DhaK.</text>
</comment>
<comment type="caution">
    <text evidence="10">The sequence shown here is derived from an EMBL/GenBank/DDBJ whole genome shotgun (WGS) entry which is preliminary data.</text>
</comment>
<dbReference type="PROSITE" id="PS51480">
    <property type="entry name" value="DHAL"/>
    <property type="match status" value="1"/>
</dbReference>
<evidence type="ECO:0000256" key="3">
    <source>
        <dbReference type="ARBA" id="ARBA00012095"/>
    </source>
</evidence>
<gene>
    <name evidence="10" type="primary">dhaL</name>
    <name evidence="10" type="ORF">G4D61_05905</name>
</gene>
<evidence type="ECO:0000313" key="10">
    <source>
        <dbReference type="EMBL" id="NEY19502.1"/>
    </source>
</evidence>
<dbReference type="SUPFAM" id="SSF101473">
    <property type="entry name" value="DhaL-like"/>
    <property type="match status" value="1"/>
</dbReference>
<dbReference type="GO" id="GO:0019563">
    <property type="term" value="P:glycerol catabolic process"/>
    <property type="evidence" value="ECO:0007669"/>
    <property type="project" value="TreeGrafter"/>
</dbReference>
<evidence type="ECO:0000256" key="2">
    <source>
        <dbReference type="ARBA" id="ARBA00004745"/>
    </source>
</evidence>
<dbReference type="Gene3D" id="1.25.40.340">
    <property type="match status" value="1"/>
</dbReference>
<proteinExistence type="predicted"/>
<dbReference type="PANTHER" id="PTHR28629">
    <property type="entry name" value="TRIOKINASE/FMN CYCLASE"/>
    <property type="match status" value="1"/>
</dbReference>
<dbReference type="AlphaFoldDB" id="A0A6M0P474"/>